<name>A0ABS7YWH5_9FIRM</name>
<dbReference type="RefSeq" id="WP_209773634.1">
    <property type="nucleotide sequence ID" value="NZ_JAGGLO010000004.1"/>
</dbReference>
<proteinExistence type="predicted"/>
<protein>
    <submittedName>
        <fullName evidence="1">Uncharacterized protein</fullName>
    </submittedName>
</protein>
<evidence type="ECO:0000313" key="1">
    <source>
        <dbReference type="EMBL" id="MCA2096090.1"/>
    </source>
</evidence>
<reference evidence="2" key="1">
    <citation type="submission" date="2023-07" db="EMBL/GenBank/DDBJ databases">
        <title>FDA dAtabase for Regulatory Grade micrObial Sequences (FDA-ARGOS): Supporting development and validation of Infectious Disease Dx tests.</title>
        <authorList>
            <person name="Sproer C."/>
            <person name="Gronow S."/>
            <person name="Severitt S."/>
            <person name="Schroder I."/>
            <person name="Tallon L."/>
            <person name="Sadzewicz L."/>
            <person name="Zhao X."/>
            <person name="Boylan J."/>
            <person name="Ott S."/>
            <person name="Bowen H."/>
            <person name="Vavikolanu K."/>
            <person name="Hazen T."/>
            <person name="Aluvathingal J."/>
            <person name="Nadendla S."/>
            <person name="Lowell S."/>
            <person name="Myers T."/>
            <person name="Yan Y."/>
        </authorList>
    </citation>
    <scope>NUCLEOTIDE SEQUENCE [LARGE SCALE GENOMIC DNA]</scope>
    <source>
        <strain evidence="2">FDAARGOS_1538</strain>
    </source>
</reference>
<dbReference type="Proteomes" id="UP001198374">
    <property type="component" value="Unassembled WGS sequence"/>
</dbReference>
<evidence type="ECO:0000313" key="2">
    <source>
        <dbReference type="Proteomes" id="UP001198374"/>
    </source>
</evidence>
<comment type="caution">
    <text evidence="1">The sequence shown here is derived from an EMBL/GenBank/DDBJ whole genome shotgun (WGS) entry which is preliminary data.</text>
</comment>
<accession>A0ABS7YWH5</accession>
<organism evidence="1 2">
    <name type="scientific">Anaerococcus degeneri</name>
    <dbReference type="NCBI Taxonomy" id="361500"/>
    <lineage>
        <taxon>Bacteria</taxon>
        <taxon>Bacillati</taxon>
        <taxon>Bacillota</taxon>
        <taxon>Tissierellia</taxon>
        <taxon>Tissierellales</taxon>
        <taxon>Peptoniphilaceae</taxon>
        <taxon>Anaerococcus</taxon>
    </lineage>
</organism>
<dbReference type="EMBL" id="JAIWIY010000001">
    <property type="protein sequence ID" value="MCA2096090.1"/>
    <property type="molecule type" value="Genomic_DNA"/>
</dbReference>
<sequence>MKHDCKGCKNCKCKDRSLKDIKVICQMALGHTYGFTAEESEIKILESNKFNYHIIDINGKIYRVKNLKAEKVKVVASYGY</sequence>
<gene>
    <name evidence="1" type="ORF">LDJ82_04080</name>
</gene>
<keyword evidence="2" id="KW-1185">Reference proteome</keyword>